<dbReference type="SMART" id="SM01173">
    <property type="entry name" value="DUF4187"/>
    <property type="match status" value="1"/>
</dbReference>
<dbReference type="GO" id="GO:0000776">
    <property type="term" value="C:kinetochore"/>
    <property type="evidence" value="ECO:0007669"/>
    <property type="project" value="TreeGrafter"/>
</dbReference>
<dbReference type="InterPro" id="IPR000467">
    <property type="entry name" value="G_patch_dom"/>
</dbReference>
<name>A0A2K1QZ56_9PEZI</name>
<dbReference type="PROSITE" id="PS50174">
    <property type="entry name" value="G_PATCH"/>
    <property type="match status" value="1"/>
</dbReference>
<sequence length="348" mass="39021">MSDSEEDDYLSMALPSEPQTSKPVSSLAKREAAKREAAERARVKSKKELEHERLVRLEKGLRTNLADGDGHGDGGADDWEAMKRRSKGAKMMEKLGYKGGALGKGPGSGNGVIGGGKEVAGQESGGGLGDGDEGDTRLTEPIRVQVKSGKHGIGHGGEEDPGLKRAREVLDREEERVKRLKSEMGTYRSRNVAEGNEKRIEGQWWGAMRVCRTLEEQDREREGRDGEEVSPEDVDVCWREAIRADVREKRDKEARRERDRRLDRGEDSEDEDDKVAKGESLGSLPLLDGSEEDDDEELDDFLTLPVAERLLNTILHQREKWWYCFWCKSRFDDKDLDGCPGVAEEDHE</sequence>
<feature type="region of interest" description="Disordered" evidence="1">
    <location>
        <begin position="1"/>
        <end position="169"/>
    </location>
</feature>
<keyword evidence="4" id="KW-1185">Reference proteome</keyword>
<feature type="domain" description="G-patch" evidence="2">
    <location>
        <begin position="84"/>
        <end position="158"/>
    </location>
</feature>
<protein>
    <recommendedName>
        <fullName evidence="2">G-patch domain-containing protein</fullName>
    </recommendedName>
</protein>
<dbReference type="EMBL" id="NKHZ01000025">
    <property type="protein sequence ID" value="PNS20336.1"/>
    <property type="molecule type" value="Genomic_DNA"/>
</dbReference>
<dbReference type="AlphaFoldDB" id="A0A2K1QZ56"/>
<feature type="compositionally biased region" description="Basic and acidic residues" evidence="1">
    <location>
        <begin position="28"/>
        <end position="61"/>
    </location>
</feature>
<dbReference type="InterPro" id="IPR039249">
    <property type="entry name" value="GPATCH11"/>
</dbReference>
<organism evidence="3 4">
    <name type="scientific">Sphaceloma murrayae</name>
    <dbReference type="NCBI Taxonomy" id="2082308"/>
    <lineage>
        <taxon>Eukaryota</taxon>
        <taxon>Fungi</taxon>
        <taxon>Dikarya</taxon>
        <taxon>Ascomycota</taxon>
        <taxon>Pezizomycotina</taxon>
        <taxon>Dothideomycetes</taxon>
        <taxon>Dothideomycetidae</taxon>
        <taxon>Myriangiales</taxon>
        <taxon>Elsinoaceae</taxon>
        <taxon>Sphaceloma</taxon>
    </lineage>
</organism>
<feature type="compositionally biased region" description="Basic and acidic residues" evidence="1">
    <location>
        <begin position="156"/>
        <end position="169"/>
    </location>
</feature>
<evidence type="ECO:0000259" key="2">
    <source>
        <dbReference type="PROSITE" id="PS50174"/>
    </source>
</evidence>
<feature type="compositionally biased region" description="Gly residues" evidence="1">
    <location>
        <begin position="97"/>
        <end position="129"/>
    </location>
</feature>
<comment type="caution">
    <text evidence="3">The sequence shown here is derived from an EMBL/GenBank/DDBJ whole genome shotgun (WGS) entry which is preliminary data.</text>
</comment>
<dbReference type="OrthoDB" id="786951at2759"/>
<dbReference type="PANTHER" id="PTHR21032:SF0">
    <property type="entry name" value="G PATCH DOMAIN-CONTAINING PROTEIN 11"/>
    <property type="match status" value="1"/>
</dbReference>
<gene>
    <name evidence="3" type="ORF">CAC42_5786</name>
</gene>
<dbReference type="Pfam" id="PF13821">
    <property type="entry name" value="DUF4187"/>
    <property type="match status" value="1"/>
</dbReference>
<dbReference type="InParanoid" id="A0A2K1QZ56"/>
<evidence type="ECO:0000313" key="4">
    <source>
        <dbReference type="Proteomes" id="UP000243797"/>
    </source>
</evidence>
<proteinExistence type="predicted"/>
<reference evidence="3 4" key="1">
    <citation type="submission" date="2017-06" db="EMBL/GenBank/DDBJ databases">
        <title>Draft genome sequence of a variant of Elsinoe murrayae.</title>
        <authorList>
            <person name="Cheng Q."/>
        </authorList>
    </citation>
    <scope>NUCLEOTIDE SEQUENCE [LARGE SCALE GENOMIC DNA]</scope>
    <source>
        <strain evidence="3 4">CQ-2017a</strain>
    </source>
</reference>
<dbReference type="FunCoup" id="A0A2K1QZ56">
    <property type="interactions" value="229"/>
</dbReference>
<dbReference type="GO" id="GO:0003676">
    <property type="term" value="F:nucleic acid binding"/>
    <property type="evidence" value="ECO:0007669"/>
    <property type="project" value="InterPro"/>
</dbReference>
<dbReference type="PANTHER" id="PTHR21032">
    <property type="entry name" value="G PATCH DOMAIN-CONTAINING PROTEIN 11"/>
    <property type="match status" value="1"/>
</dbReference>
<accession>A0A2K1QZ56</accession>
<dbReference type="Proteomes" id="UP000243797">
    <property type="component" value="Unassembled WGS sequence"/>
</dbReference>
<feature type="compositionally biased region" description="Basic and acidic residues" evidence="1">
    <location>
        <begin position="248"/>
        <end position="265"/>
    </location>
</feature>
<dbReference type="InterPro" id="IPR025239">
    <property type="entry name" value="DUF4187"/>
</dbReference>
<evidence type="ECO:0000313" key="3">
    <source>
        <dbReference type="EMBL" id="PNS20336.1"/>
    </source>
</evidence>
<feature type="region of interest" description="Disordered" evidence="1">
    <location>
        <begin position="248"/>
        <end position="297"/>
    </location>
</feature>
<evidence type="ECO:0000256" key="1">
    <source>
        <dbReference type="SAM" id="MobiDB-lite"/>
    </source>
</evidence>